<reference evidence="3 4" key="1">
    <citation type="journal article" date="2016" name="Genome Biol. Evol.">
        <title>Divergent and convergent evolution of fungal pathogenicity.</title>
        <authorList>
            <person name="Shang Y."/>
            <person name="Xiao G."/>
            <person name="Zheng P."/>
            <person name="Cen K."/>
            <person name="Zhan S."/>
            <person name="Wang C."/>
        </authorList>
    </citation>
    <scope>NUCLEOTIDE SEQUENCE [LARGE SCALE GENOMIC DNA]</scope>
    <source>
        <strain evidence="3 4">RCEF 264</strain>
    </source>
</reference>
<feature type="compositionally biased region" description="Pro residues" evidence="1">
    <location>
        <begin position="428"/>
        <end position="438"/>
    </location>
</feature>
<feature type="compositionally biased region" description="Polar residues" evidence="1">
    <location>
        <begin position="386"/>
        <end position="396"/>
    </location>
</feature>
<feature type="region of interest" description="Disordered" evidence="1">
    <location>
        <begin position="758"/>
        <end position="1122"/>
    </location>
</feature>
<gene>
    <name evidence="3" type="ORF">SPI_08049</name>
</gene>
<feature type="region of interest" description="Disordered" evidence="1">
    <location>
        <begin position="1"/>
        <end position="176"/>
    </location>
</feature>
<dbReference type="GO" id="GO:1990380">
    <property type="term" value="F:K48-linked deubiquitinase activity"/>
    <property type="evidence" value="ECO:0007669"/>
    <property type="project" value="InterPro"/>
</dbReference>
<name>A0A167NRP4_9HYPO</name>
<feature type="compositionally biased region" description="Low complexity" evidence="1">
    <location>
        <begin position="1096"/>
        <end position="1110"/>
    </location>
</feature>
<feature type="compositionally biased region" description="Basic and acidic residues" evidence="1">
    <location>
        <begin position="843"/>
        <end position="858"/>
    </location>
</feature>
<feature type="compositionally biased region" description="Low complexity" evidence="1">
    <location>
        <begin position="923"/>
        <end position="950"/>
    </location>
</feature>
<dbReference type="GO" id="GO:0004843">
    <property type="term" value="F:cysteine-type deubiquitinase activity"/>
    <property type="evidence" value="ECO:0007669"/>
    <property type="project" value="InterPro"/>
</dbReference>
<protein>
    <recommendedName>
        <fullName evidence="2">MINDY deubiquitinase domain-containing protein</fullName>
    </recommendedName>
</protein>
<evidence type="ECO:0000259" key="2">
    <source>
        <dbReference type="Pfam" id="PF04424"/>
    </source>
</evidence>
<feature type="domain" description="MINDY deubiquitinase" evidence="2">
    <location>
        <begin position="444"/>
        <end position="751"/>
    </location>
</feature>
<comment type="caution">
    <text evidence="3">The sequence shown here is derived from an EMBL/GenBank/DDBJ whole genome shotgun (WGS) entry which is preliminary data.</text>
</comment>
<sequence length="1122" mass="118575">MVIREEISQNEGGAAGDGENNEGAEGDRSDVPDILRPGRAPYRGAAGADGNAGRATAAAAAQPHTSAGGPAAPARRPQATTADPTDVPSVLQPGGGSSGGASGGPIETNPFKKKLTAADTIAANLASSPQPPTDRFAQLSTDDPTKNPWQQPPVVGYSSQPTTTVPAPTPAPTPAHGHLFVFADAVAAGGAGETDAPSQGVWALHSPSGQQIPRKPSPSVHIPQNTETDLLRFSPDDGGDNAAWNEVAKPPMEAPAAPSKPPYRPLDENDPNNKSDQAVFFEEKHAWDDLSGGGDGAGIGGRPLQGDLSAEATGEGWSLVDDQAAPAPLSRQSTWENFTDEEGNDDGKKKKEGAKGNAKGKGPDAAEPTVNAPEILIAIEAEPETKQVTSTGGATNETDKKKPDSLHEGESGPRPPLPPRSMLDIGDEPPPPEQPPRPATDKTETYQIKNITWHDVRAARNPRVSPILLQNANGPCPLVALVNALTLTTPADSTTALVDTLRSREQVSLALLLDAVFDELMSSRRTSDERELPDVDELYKFLKGLHTGMNVNPRFIPTPEVVKAFRRTSLVHLHPTERDDAIPGTFEDTREMQLYATFNIPLIHGWLPAPADADAAYGALSRRAASYEDVQNLLFREEELEEKLSIPGGGGGLTDEEQSLYQDILEIKGFLHVFATQLTPFGLDVITKAMMPGSVAILFRNDHFSTLYRHPQTLQLLLLVTDAGYASHDEVIWESLVDVNGEHTEFFSGDFRLVGGATQHQLQQGQGQGRGQDQGAYGGAVGSASGMGGGDHQGGGDWTTVRGKRNKHGQGGHSISGSSSASKHEQEDRDLALALQLQEEEEERHRSAEERRNRESRLSEQFIEQQARQPQATNFHSGHRPSNAAGGGRYSSSSSSRSGQQVPVSPRRSSANYYSGGNGLLGSGDSVRRGSSSTVNSVLNSNSNNGQGQSPGRHRGRTPSASSFSQPQQQQPPLQPPRPQQQQQQAVRSLVPPPSNVVGLLNTRPAVNRTADVDDGEEAPPSYEQAAKQAPYHPPAGVPEALGAAAVGVGGSASGSASASSASMGNTPSQPLQPPRRSPMPSAGNGRPYGGGRAGVYGQPPLMRPPQQQQAVSSRDRDCVVM</sequence>
<proteinExistence type="predicted"/>
<dbReference type="Pfam" id="PF04424">
    <property type="entry name" value="MINDY_DUB"/>
    <property type="match status" value="1"/>
</dbReference>
<dbReference type="InterPro" id="IPR007518">
    <property type="entry name" value="MINDY"/>
</dbReference>
<dbReference type="PANTHER" id="PTHR18063:SF6">
    <property type="entry name" value="UBIQUITIN CARBOXYL-TERMINAL HYDROLASE"/>
    <property type="match status" value="1"/>
</dbReference>
<dbReference type="GO" id="GO:0005829">
    <property type="term" value="C:cytosol"/>
    <property type="evidence" value="ECO:0007669"/>
    <property type="project" value="TreeGrafter"/>
</dbReference>
<dbReference type="GO" id="GO:0071108">
    <property type="term" value="P:protein K48-linked deubiquitination"/>
    <property type="evidence" value="ECO:0007669"/>
    <property type="project" value="TreeGrafter"/>
</dbReference>
<dbReference type="STRING" id="1081102.A0A167NRP4"/>
<feature type="compositionally biased region" description="Gly residues" evidence="1">
    <location>
        <begin position="766"/>
        <end position="797"/>
    </location>
</feature>
<feature type="compositionally biased region" description="Gly residues" evidence="1">
    <location>
        <begin position="291"/>
        <end position="303"/>
    </location>
</feature>
<dbReference type="EMBL" id="AZHD01000018">
    <property type="protein sequence ID" value="OAA55842.1"/>
    <property type="molecule type" value="Genomic_DNA"/>
</dbReference>
<feature type="compositionally biased region" description="Basic and acidic residues" evidence="1">
    <location>
        <begin position="397"/>
        <end position="411"/>
    </location>
</feature>
<dbReference type="GO" id="GO:0071944">
    <property type="term" value="C:cell periphery"/>
    <property type="evidence" value="ECO:0007669"/>
    <property type="project" value="TreeGrafter"/>
</dbReference>
<feature type="compositionally biased region" description="Basic and acidic residues" evidence="1">
    <location>
        <begin position="822"/>
        <end position="831"/>
    </location>
</feature>
<dbReference type="GO" id="GO:0016807">
    <property type="term" value="F:cysteine-type carboxypeptidase activity"/>
    <property type="evidence" value="ECO:0007669"/>
    <property type="project" value="TreeGrafter"/>
</dbReference>
<keyword evidence="4" id="KW-1185">Reference proteome</keyword>
<evidence type="ECO:0000313" key="4">
    <source>
        <dbReference type="Proteomes" id="UP000076874"/>
    </source>
</evidence>
<dbReference type="InterPro" id="IPR033979">
    <property type="entry name" value="MINDY_domain"/>
</dbReference>
<evidence type="ECO:0000313" key="3">
    <source>
        <dbReference type="EMBL" id="OAA55842.1"/>
    </source>
</evidence>
<feature type="compositionally biased region" description="Low complexity" evidence="1">
    <location>
        <begin position="37"/>
        <end position="85"/>
    </location>
</feature>
<feature type="compositionally biased region" description="Polar residues" evidence="1">
    <location>
        <begin position="900"/>
        <end position="911"/>
    </location>
</feature>
<dbReference type="OrthoDB" id="10261212at2759"/>
<feature type="compositionally biased region" description="Low complexity" evidence="1">
    <location>
        <begin position="1054"/>
        <end position="1063"/>
    </location>
</feature>
<evidence type="ECO:0000256" key="1">
    <source>
        <dbReference type="SAM" id="MobiDB-lite"/>
    </source>
</evidence>
<dbReference type="PANTHER" id="PTHR18063">
    <property type="entry name" value="NF-E2 INDUCIBLE PROTEIN"/>
    <property type="match status" value="1"/>
</dbReference>
<organism evidence="3 4">
    <name type="scientific">Niveomyces insectorum RCEF 264</name>
    <dbReference type="NCBI Taxonomy" id="1081102"/>
    <lineage>
        <taxon>Eukaryota</taxon>
        <taxon>Fungi</taxon>
        <taxon>Dikarya</taxon>
        <taxon>Ascomycota</taxon>
        <taxon>Pezizomycotina</taxon>
        <taxon>Sordariomycetes</taxon>
        <taxon>Hypocreomycetidae</taxon>
        <taxon>Hypocreales</taxon>
        <taxon>Cordycipitaceae</taxon>
        <taxon>Niveomyces</taxon>
    </lineage>
</organism>
<accession>A0A167NRP4</accession>
<dbReference type="Proteomes" id="UP000076874">
    <property type="component" value="Unassembled WGS sequence"/>
</dbReference>
<feature type="compositionally biased region" description="Gly residues" evidence="1">
    <location>
        <begin position="93"/>
        <end position="103"/>
    </location>
</feature>
<feature type="region of interest" description="Disordered" evidence="1">
    <location>
        <begin position="190"/>
        <end position="443"/>
    </location>
</feature>
<dbReference type="AlphaFoldDB" id="A0A167NRP4"/>
<feature type="compositionally biased region" description="Polar residues" evidence="1">
    <location>
        <begin position="862"/>
        <end position="876"/>
    </location>
</feature>
<feature type="compositionally biased region" description="Low complexity" evidence="1">
    <location>
        <begin position="890"/>
        <end position="899"/>
    </location>
</feature>